<evidence type="ECO:0000313" key="2">
    <source>
        <dbReference type="EMBL" id="KAK3611966.1"/>
    </source>
</evidence>
<accession>A0AAE0TKK9</accession>
<protein>
    <submittedName>
        <fullName evidence="2">Uncharacterized protein</fullName>
    </submittedName>
</protein>
<reference evidence="2" key="3">
    <citation type="submission" date="2023-05" db="EMBL/GenBank/DDBJ databases">
        <authorList>
            <person name="Smith C.H."/>
        </authorList>
    </citation>
    <scope>NUCLEOTIDE SEQUENCE</scope>
    <source>
        <strain evidence="2">CHS0354</strain>
        <tissue evidence="2">Mantle</tissue>
    </source>
</reference>
<gene>
    <name evidence="2" type="ORF">CHS0354_011623</name>
</gene>
<sequence length="79" mass="8756">MLSLSKSKVSNQHAVRGLLSPQTSRDMWNRSKSARCNGAPLPSDFEGNVDSNKNQHVVTGPLCAETSRDTWNRIKISML</sequence>
<keyword evidence="3" id="KW-1185">Reference proteome</keyword>
<evidence type="ECO:0000256" key="1">
    <source>
        <dbReference type="SAM" id="MobiDB-lite"/>
    </source>
</evidence>
<dbReference type="Proteomes" id="UP001195483">
    <property type="component" value="Unassembled WGS sequence"/>
</dbReference>
<comment type="caution">
    <text evidence="2">The sequence shown here is derived from an EMBL/GenBank/DDBJ whole genome shotgun (WGS) entry which is preliminary data.</text>
</comment>
<feature type="compositionally biased region" description="Polar residues" evidence="1">
    <location>
        <begin position="1"/>
        <end position="13"/>
    </location>
</feature>
<feature type="region of interest" description="Disordered" evidence="1">
    <location>
        <begin position="1"/>
        <end position="52"/>
    </location>
</feature>
<dbReference type="EMBL" id="JAEAOA010000712">
    <property type="protein sequence ID" value="KAK3611966.1"/>
    <property type="molecule type" value="Genomic_DNA"/>
</dbReference>
<organism evidence="2 3">
    <name type="scientific">Potamilus streckersoni</name>
    <dbReference type="NCBI Taxonomy" id="2493646"/>
    <lineage>
        <taxon>Eukaryota</taxon>
        <taxon>Metazoa</taxon>
        <taxon>Spiralia</taxon>
        <taxon>Lophotrochozoa</taxon>
        <taxon>Mollusca</taxon>
        <taxon>Bivalvia</taxon>
        <taxon>Autobranchia</taxon>
        <taxon>Heteroconchia</taxon>
        <taxon>Palaeoheterodonta</taxon>
        <taxon>Unionida</taxon>
        <taxon>Unionoidea</taxon>
        <taxon>Unionidae</taxon>
        <taxon>Ambleminae</taxon>
        <taxon>Lampsilini</taxon>
        <taxon>Potamilus</taxon>
    </lineage>
</organism>
<dbReference type="AlphaFoldDB" id="A0AAE0TKK9"/>
<reference evidence="2" key="1">
    <citation type="journal article" date="2021" name="Genome Biol. Evol.">
        <title>A High-Quality Reference Genome for a Parasitic Bivalve with Doubly Uniparental Inheritance (Bivalvia: Unionida).</title>
        <authorList>
            <person name="Smith C.H."/>
        </authorList>
    </citation>
    <scope>NUCLEOTIDE SEQUENCE</scope>
    <source>
        <strain evidence="2">CHS0354</strain>
    </source>
</reference>
<name>A0AAE0TKK9_9BIVA</name>
<proteinExistence type="predicted"/>
<reference evidence="2" key="2">
    <citation type="journal article" date="2021" name="Genome Biol. Evol.">
        <title>Developing a high-quality reference genome for a parasitic bivalve with doubly uniparental inheritance (Bivalvia: Unionida).</title>
        <authorList>
            <person name="Smith C.H."/>
        </authorList>
    </citation>
    <scope>NUCLEOTIDE SEQUENCE</scope>
    <source>
        <strain evidence="2">CHS0354</strain>
        <tissue evidence="2">Mantle</tissue>
    </source>
</reference>
<evidence type="ECO:0000313" key="3">
    <source>
        <dbReference type="Proteomes" id="UP001195483"/>
    </source>
</evidence>